<evidence type="ECO:0000313" key="3">
    <source>
        <dbReference type="EMBL" id="GMF45507.1"/>
    </source>
</evidence>
<accession>A0A9W6XUF6</accession>
<dbReference type="InterPro" id="IPR007527">
    <property type="entry name" value="Znf_SWIM"/>
</dbReference>
<dbReference type="GO" id="GO:0008270">
    <property type="term" value="F:zinc ion binding"/>
    <property type="evidence" value="ECO:0007669"/>
    <property type="project" value="UniProtKB-KW"/>
</dbReference>
<dbReference type="OrthoDB" id="96470at2759"/>
<evidence type="ECO:0000313" key="4">
    <source>
        <dbReference type="Proteomes" id="UP001165121"/>
    </source>
</evidence>
<dbReference type="EMBL" id="BSXT01001827">
    <property type="protein sequence ID" value="GMF45507.1"/>
    <property type="molecule type" value="Genomic_DNA"/>
</dbReference>
<proteinExistence type="predicted"/>
<keyword evidence="1" id="KW-0479">Metal-binding</keyword>
<feature type="domain" description="SWIM-type" evidence="2">
    <location>
        <begin position="51"/>
        <end position="83"/>
    </location>
</feature>
<dbReference type="Proteomes" id="UP001165121">
    <property type="component" value="Unassembled WGS sequence"/>
</dbReference>
<keyword evidence="1" id="KW-0862">Zinc</keyword>
<dbReference type="InterPro" id="IPR052579">
    <property type="entry name" value="Zinc_finger_SWIM"/>
</dbReference>
<evidence type="ECO:0000256" key="1">
    <source>
        <dbReference type="PROSITE-ProRule" id="PRU00325"/>
    </source>
</evidence>
<dbReference type="AlphaFoldDB" id="A0A9W6XUF6"/>
<dbReference type="PANTHER" id="PTHR31569">
    <property type="entry name" value="SWIM-TYPE DOMAIN-CONTAINING PROTEIN"/>
    <property type="match status" value="1"/>
</dbReference>
<reference evidence="3" key="1">
    <citation type="submission" date="2023-04" db="EMBL/GenBank/DDBJ databases">
        <title>Phytophthora fragariaefolia NBRC 109709.</title>
        <authorList>
            <person name="Ichikawa N."/>
            <person name="Sato H."/>
            <person name="Tonouchi N."/>
        </authorList>
    </citation>
    <scope>NUCLEOTIDE SEQUENCE</scope>
    <source>
        <strain evidence="3">NBRC 109709</strain>
    </source>
</reference>
<evidence type="ECO:0000259" key="2">
    <source>
        <dbReference type="PROSITE" id="PS50966"/>
    </source>
</evidence>
<sequence length="97" mass="10786">MVAVLRFTTHFVAQHIEQQYAVALDKLTLYKFASDPGAPCLVSVRGLTAVHKLGVDDWGCNCEFASAMLLPCRHVIAYRIHAKLPGPVIPLSRIDRR</sequence>
<dbReference type="PANTHER" id="PTHR31569:SF4">
    <property type="entry name" value="SWIM-TYPE DOMAIN-CONTAINING PROTEIN"/>
    <property type="match status" value="1"/>
</dbReference>
<dbReference type="PROSITE" id="PS50966">
    <property type="entry name" value="ZF_SWIM"/>
    <property type="match status" value="1"/>
</dbReference>
<keyword evidence="4" id="KW-1185">Reference proteome</keyword>
<protein>
    <submittedName>
        <fullName evidence="3">Unnamed protein product</fullName>
    </submittedName>
</protein>
<comment type="caution">
    <text evidence="3">The sequence shown here is derived from an EMBL/GenBank/DDBJ whole genome shotgun (WGS) entry which is preliminary data.</text>
</comment>
<gene>
    <name evidence="3" type="ORF">Pfra01_001632500</name>
</gene>
<organism evidence="3 4">
    <name type="scientific">Phytophthora fragariaefolia</name>
    <dbReference type="NCBI Taxonomy" id="1490495"/>
    <lineage>
        <taxon>Eukaryota</taxon>
        <taxon>Sar</taxon>
        <taxon>Stramenopiles</taxon>
        <taxon>Oomycota</taxon>
        <taxon>Peronosporomycetes</taxon>
        <taxon>Peronosporales</taxon>
        <taxon>Peronosporaceae</taxon>
        <taxon>Phytophthora</taxon>
    </lineage>
</organism>
<keyword evidence="1" id="KW-0863">Zinc-finger</keyword>
<name>A0A9W6XUF6_9STRA</name>